<dbReference type="InterPro" id="IPR036108">
    <property type="entry name" value="4pyrrol_syn_uPrphyn_synt_sf"/>
</dbReference>
<evidence type="ECO:0000259" key="10">
    <source>
        <dbReference type="Pfam" id="PF02602"/>
    </source>
</evidence>
<dbReference type="InterPro" id="IPR039793">
    <property type="entry name" value="UROS/Hem4"/>
</dbReference>
<dbReference type="EC" id="4.2.1.75" evidence="3 9"/>
<dbReference type="InterPro" id="IPR003754">
    <property type="entry name" value="4pyrrol_synth_uPrphyn_synth"/>
</dbReference>
<evidence type="ECO:0000256" key="1">
    <source>
        <dbReference type="ARBA" id="ARBA00004772"/>
    </source>
</evidence>
<comment type="similarity">
    <text evidence="2 9">Belongs to the uroporphyrinogen-III synthase family.</text>
</comment>
<dbReference type="CDD" id="cd06578">
    <property type="entry name" value="HemD"/>
    <property type="match status" value="1"/>
</dbReference>
<evidence type="ECO:0000256" key="5">
    <source>
        <dbReference type="ARBA" id="ARBA00023244"/>
    </source>
</evidence>
<accession>A0A1I3SZT9</accession>
<sequence>MATPPPEAPLEVNLQGRRILICRPEPEASRLARVFEQAGAEVRLLPLVAREPLPETPEQRSILQELDNFTHVIAVSPYAAKRLLEEADAWWPQLPVGIHWYGVGAATAAELGRHGLRPRRPSEGWTSEALLALPSLQNLEHERVLLARGEHGRELIRQTLESRGARVTVLPLYRRFCPYYPSETIDEVCNRFRPEVIVALSGETLNNLVTTDPGALPALQQALLVAPAERVAEQARQAGFGHILVPDGLADRDLVTSVASRLAPQAGHTGQQSKDARD</sequence>
<dbReference type="UniPathway" id="UPA00251">
    <property type="reaction ID" value="UER00320"/>
</dbReference>
<evidence type="ECO:0000256" key="8">
    <source>
        <dbReference type="ARBA" id="ARBA00048617"/>
    </source>
</evidence>
<evidence type="ECO:0000313" key="11">
    <source>
        <dbReference type="EMBL" id="SFJ64304.1"/>
    </source>
</evidence>
<proteinExistence type="inferred from homology"/>
<feature type="domain" description="Tetrapyrrole biosynthesis uroporphyrinogen III synthase" evidence="10">
    <location>
        <begin position="30"/>
        <end position="248"/>
    </location>
</feature>
<keyword evidence="5 9" id="KW-0627">Porphyrin biosynthesis</keyword>
<evidence type="ECO:0000256" key="9">
    <source>
        <dbReference type="RuleBase" id="RU366031"/>
    </source>
</evidence>
<dbReference type="AlphaFoldDB" id="A0A1I3SZT9"/>
<name>A0A1I3SZT9_9GAMM</name>
<comment type="function">
    <text evidence="6 9">Catalyzes cyclization of the linear tetrapyrrole, hydroxymethylbilane, to the macrocyclic uroporphyrinogen III.</text>
</comment>
<dbReference type="Gene3D" id="3.40.50.10090">
    <property type="match status" value="2"/>
</dbReference>
<dbReference type="SUPFAM" id="SSF69618">
    <property type="entry name" value="HemD-like"/>
    <property type="match status" value="1"/>
</dbReference>
<evidence type="ECO:0000256" key="7">
    <source>
        <dbReference type="ARBA" id="ARBA00040167"/>
    </source>
</evidence>
<keyword evidence="12" id="KW-1185">Reference proteome</keyword>
<dbReference type="PANTHER" id="PTHR38042:SF1">
    <property type="entry name" value="UROPORPHYRINOGEN-III SYNTHASE, CHLOROPLASTIC"/>
    <property type="match status" value="1"/>
</dbReference>
<reference evidence="11 12" key="1">
    <citation type="submission" date="2016-10" db="EMBL/GenBank/DDBJ databases">
        <authorList>
            <person name="de Groot N.N."/>
        </authorList>
    </citation>
    <scope>NUCLEOTIDE SEQUENCE [LARGE SCALE GENOMIC DNA]</scope>
    <source>
        <strain evidence="11 12">IBRC-M 10445</strain>
    </source>
</reference>
<comment type="catalytic activity">
    <reaction evidence="8 9">
        <text>hydroxymethylbilane = uroporphyrinogen III + H2O</text>
        <dbReference type="Rhea" id="RHEA:18965"/>
        <dbReference type="ChEBI" id="CHEBI:15377"/>
        <dbReference type="ChEBI" id="CHEBI:57308"/>
        <dbReference type="ChEBI" id="CHEBI:57845"/>
        <dbReference type="EC" id="4.2.1.75"/>
    </reaction>
</comment>
<dbReference type="PANTHER" id="PTHR38042">
    <property type="entry name" value="UROPORPHYRINOGEN-III SYNTHASE, CHLOROPLASTIC"/>
    <property type="match status" value="1"/>
</dbReference>
<keyword evidence="4 9" id="KW-0456">Lyase</keyword>
<dbReference type="Proteomes" id="UP000199445">
    <property type="component" value="Unassembled WGS sequence"/>
</dbReference>
<dbReference type="GO" id="GO:0004852">
    <property type="term" value="F:uroporphyrinogen-III synthase activity"/>
    <property type="evidence" value="ECO:0007669"/>
    <property type="project" value="UniProtKB-UniRule"/>
</dbReference>
<dbReference type="GO" id="GO:0006780">
    <property type="term" value="P:uroporphyrinogen III biosynthetic process"/>
    <property type="evidence" value="ECO:0007669"/>
    <property type="project" value="UniProtKB-UniRule"/>
</dbReference>
<evidence type="ECO:0000256" key="2">
    <source>
        <dbReference type="ARBA" id="ARBA00008133"/>
    </source>
</evidence>
<evidence type="ECO:0000256" key="6">
    <source>
        <dbReference type="ARBA" id="ARBA00037589"/>
    </source>
</evidence>
<dbReference type="EMBL" id="FOSC01000004">
    <property type="protein sequence ID" value="SFJ64304.1"/>
    <property type="molecule type" value="Genomic_DNA"/>
</dbReference>
<organism evidence="11 12">
    <name type="scientific">Marinobacter persicus</name>
    <dbReference type="NCBI Taxonomy" id="930118"/>
    <lineage>
        <taxon>Bacteria</taxon>
        <taxon>Pseudomonadati</taxon>
        <taxon>Pseudomonadota</taxon>
        <taxon>Gammaproteobacteria</taxon>
        <taxon>Pseudomonadales</taxon>
        <taxon>Marinobacteraceae</taxon>
        <taxon>Marinobacter</taxon>
    </lineage>
</organism>
<dbReference type="RefSeq" id="WP_091702939.1">
    <property type="nucleotide sequence ID" value="NZ_BMYN01000001.1"/>
</dbReference>
<gene>
    <name evidence="11" type="ORF">SAMN05216429_104162</name>
</gene>
<comment type="pathway">
    <text evidence="1 9">Porphyrin-containing compound metabolism; protoporphyrin-IX biosynthesis; coproporphyrinogen-III from 5-aminolevulinate: step 3/4.</text>
</comment>
<evidence type="ECO:0000256" key="4">
    <source>
        <dbReference type="ARBA" id="ARBA00023239"/>
    </source>
</evidence>
<dbReference type="GO" id="GO:0006782">
    <property type="term" value="P:protoporphyrinogen IX biosynthetic process"/>
    <property type="evidence" value="ECO:0007669"/>
    <property type="project" value="UniProtKB-UniRule"/>
</dbReference>
<dbReference type="OrthoDB" id="9787650at2"/>
<protein>
    <recommendedName>
        <fullName evidence="7 9">Uroporphyrinogen-III synthase</fullName>
        <ecNumber evidence="3 9">4.2.1.75</ecNumber>
    </recommendedName>
</protein>
<evidence type="ECO:0000256" key="3">
    <source>
        <dbReference type="ARBA" id="ARBA00013109"/>
    </source>
</evidence>
<dbReference type="Pfam" id="PF02602">
    <property type="entry name" value="HEM4"/>
    <property type="match status" value="1"/>
</dbReference>
<evidence type="ECO:0000313" key="12">
    <source>
        <dbReference type="Proteomes" id="UP000199445"/>
    </source>
</evidence>